<dbReference type="InParanoid" id="A0A151GJM9"/>
<dbReference type="RefSeq" id="XP_040656667.1">
    <property type="nucleotide sequence ID" value="XM_040801634.1"/>
</dbReference>
<evidence type="ECO:0000313" key="2">
    <source>
        <dbReference type="EMBL" id="KYK57315.1"/>
    </source>
</evidence>
<gene>
    <name evidence="2" type="ORF">DCS_04323</name>
</gene>
<feature type="region of interest" description="Disordered" evidence="1">
    <location>
        <begin position="354"/>
        <end position="375"/>
    </location>
</feature>
<feature type="region of interest" description="Disordered" evidence="1">
    <location>
        <begin position="1"/>
        <end position="187"/>
    </location>
</feature>
<evidence type="ECO:0000313" key="3">
    <source>
        <dbReference type="Proteomes" id="UP000076580"/>
    </source>
</evidence>
<evidence type="ECO:0000256" key="1">
    <source>
        <dbReference type="SAM" id="MobiDB-lite"/>
    </source>
</evidence>
<dbReference type="Proteomes" id="UP000076580">
    <property type="component" value="Chromosome 02"/>
</dbReference>
<accession>A0A151GJM9</accession>
<keyword evidence="3" id="KW-1185">Reference proteome</keyword>
<dbReference type="EMBL" id="LAYC01000002">
    <property type="protein sequence ID" value="KYK57315.1"/>
    <property type="molecule type" value="Genomic_DNA"/>
</dbReference>
<feature type="region of interest" description="Disordered" evidence="1">
    <location>
        <begin position="238"/>
        <end position="268"/>
    </location>
</feature>
<reference evidence="2 3" key="1">
    <citation type="journal article" date="2016" name="Sci. Rep.">
        <title>Insights into Adaptations to a Near-Obligate Nematode Endoparasitic Lifestyle from the Finished Genome of Drechmeria coniospora.</title>
        <authorList>
            <person name="Zhang L."/>
            <person name="Zhou Z."/>
            <person name="Guo Q."/>
            <person name="Fokkens L."/>
            <person name="Miskei M."/>
            <person name="Pocsi I."/>
            <person name="Zhang W."/>
            <person name="Chen M."/>
            <person name="Wang L."/>
            <person name="Sun Y."/>
            <person name="Donzelli B.G."/>
            <person name="Gibson D.M."/>
            <person name="Nelson D.R."/>
            <person name="Luo J.G."/>
            <person name="Rep M."/>
            <person name="Liu H."/>
            <person name="Yang S."/>
            <person name="Wang J."/>
            <person name="Krasnoff S.B."/>
            <person name="Xu Y."/>
            <person name="Molnar I."/>
            <person name="Lin M."/>
        </authorList>
    </citation>
    <scope>NUCLEOTIDE SEQUENCE [LARGE SCALE GENOMIC DNA]</scope>
    <source>
        <strain evidence="2 3">ARSEF 6962</strain>
    </source>
</reference>
<dbReference type="GeneID" id="63716966"/>
<feature type="compositionally biased region" description="Basic residues" evidence="1">
    <location>
        <begin position="64"/>
        <end position="73"/>
    </location>
</feature>
<sequence length="637" mass="69313">MLHQRQAKHSLFPTPASSNSLPATRAITPRAVMQDQACRAPTPPSLPEREEQRRPGPTSEQHTHRSSRPHPRRPSLQITTPGTNRLPQLTQQQPQQANGYGEIDFSQRPVASRDVQGWPRPVNANTREPNPVPVQQPQASAQASGSAAEGTELSVSQTNIHGRGHRAHSESFISKLPTNGDAGGRFSNASRTLPSIFPTYDPEVPLNQQAYGPAHTPVKLGPIRIPRAAISRQSYYDEPTAPESRNTRVYGRASTGNSQIAGPGTTWPPQPAVELAAEPETCTTEQLKSLWRAINGSKASPSEGRIYRLSMTRARDAPVYTLSSASSQPLYILRLDPTSTSAYVTLTRHDPSKPCKVPDRRISSSSISNGDGKKHWQEALTTTLEEESRRHHPNDGLVALLMPTPATRMAVEKSDDPVAVAMAESECARLVYDEDTAKYFLVHEALATPFCVAIEGSPAYSRVEYTLEHHESPRHLAKLMRDGTGGGWVEIDTLVASLVDSCYIIDVAVTALLLVAASDDKNLPAPLETFEPPPPAVLAGTGCRDAGRLGKLSIRRDYRRGKKSGKMETFEMDVESQAGSVGKARRKEDAENKRPLMIRIIVKLAKGGFKCVLCMLTIAVKCVAGLCKLVGKCAGSK</sequence>
<evidence type="ECO:0008006" key="4">
    <source>
        <dbReference type="Google" id="ProtNLM"/>
    </source>
</evidence>
<dbReference type="STRING" id="98403.A0A151GJM9"/>
<organism evidence="2 3">
    <name type="scientific">Drechmeria coniospora</name>
    <name type="common">Nematophagous fungus</name>
    <name type="synonym">Meria coniospora</name>
    <dbReference type="NCBI Taxonomy" id="98403"/>
    <lineage>
        <taxon>Eukaryota</taxon>
        <taxon>Fungi</taxon>
        <taxon>Dikarya</taxon>
        <taxon>Ascomycota</taxon>
        <taxon>Pezizomycotina</taxon>
        <taxon>Sordariomycetes</taxon>
        <taxon>Hypocreomycetidae</taxon>
        <taxon>Hypocreales</taxon>
        <taxon>Ophiocordycipitaceae</taxon>
        <taxon>Drechmeria</taxon>
    </lineage>
</organism>
<feature type="compositionally biased region" description="Low complexity" evidence="1">
    <location>
        <begin position="133"/>
        <end position="148"/>
    </location>
</feature>
<comment type="caution">
    <text evidence="2">The sequence shown here is derived from an EMBL/GenBank/DDBJ whole genome shotgun (WGS) entry which is preliminary data.</text>
</comment>
<dbReference type="AlphaFoldDB" id="A0A151GJM9"/>
<feature type="compositionally biased region" description="Low complexity" evidence="1">
    <location>
        <begin position="86"/>
        <end position="96"/>
    </location>
</feature>
<feature type="compositionally biased region" description="Polar residues" evidence="1">
    <location>
        <begin position="76"/>
        <end position="85"/>
    </location>
</feature>
<proteinExistence type="predicted"/>
<name>A0A151GJM9_DRECN</name>
<protein>
    <recommendedName>
        <fullName evidence="4">Acetylserotonin methytransferase-like protein</fullName>
    </recommendedName>
</protein>